<gene>
    <name evidence="7" type="ORF">C5N92_01265</name>
</gene>
<dbReference type="GO" id="GO:0009306">
    <property type="term" value="P:protein secretion"/>
    <property type="evidence" value="ECO:0007669"/>
    <property type="project" value="InterPro"/>
</dbReference>
<evidence type="ECO:0000313" key="7">
    <source>
        <dbReference type="EMBL" id="RAL19653.1"/>
    </source>
</evidence>
<keyword evidence="8" id="KW-1185">Reference proteome</keyword>
<dbReference type="PANTHER" id="PTHR36985">
    <property type="entry name" value="TRANSLOCATION AND ASSEMBLY MODULE SUBUNIT TAMB"/>
    <property type="match status" value="1"/>
</dbReference>
<organism evidence="7 8">
    <name type="scientific">Glaesserella australis</name>
    <dbReference type="NCBI Taxonomy" id="2094024"/>
    <lineage>
        <taxon>Bacteria</taxon>
        <taxon>Pseudomonadati</taxon>
        <taxon>Pseudomonadota</taxon>
        <taxon>Gammaproteobacteria</taxon>
        <taxon>Pasteurellales</taxon>
        <taxon>Pasteurellaceae</taxon>
        <taxon>Glaesserella</taxon>
    </lineage>
</organism>
<dbReference type="GO" id="GO:0097347">
    <property type="term" value="C:TAM protein secretion complex"/>
    <property type="evidence" value="ECO:0007669"/>
    <property type="project" value="TreeGrafter"/>
</dbReference>
<evidence type="ECO:0000256" key="4">
    <source>
        <dbReference type="ARBA" id="ARBA00023136"/>
    </source>
</evidence>
<dbReference type="Proteomes" id="UP000248689">
    <property type="component" value="Unassembled WGS sequence"/>
</dbReference>
<evidence type="ECO:0000259" key="6">
    <source>
        <dbReference type="Pfam" id="PF04357"/>
    </source>
</evidence>
<keyword evidence="2 5" id="KW-0812">Transmembrane</keyword>
<keyword evidence="3 5" id="KW-1133">Transmembrane helix</keyword>
<protein>
    <submittedName>
        <fullName evidence="7">DUF490 domain-containing protein</fullName>
    </submittedName>
</protein>
<dbReference type="EMBL" id="PTPX01000002">
    <property type="protein sequence ID" value="RAL19653.1"/>
    <property type="molecule type" value="Genomic_DNA"/>
</dbReference>
<dbReference type="OrthoDB" id="5555605at2"/>
<name>A0A328BZU3_9PAST</name>
<evidence type="ECO:0000313" key="8">
    <source>
        <dbReference type="Proteomes" id="UP000248689"/>
    </source>
</evidence>
<evidence type="ECO:0000256" key="5">
    <source>
        <dbReference type="SAM" id="Phobius"/>
    </source>
</evidence>
<feature type="domain" description="Translocation and assembly module TamB C-terminal" evidence="6">
    <location>
        <begin position="963"/>
        <end position="1310"/>
    </location>
</feature>
<dbReference type="PANTHER" id="PTHR36985:SF1">
    <property type="entry name" value="TRANSLOCATION AND ASSEMBLY MODULE SUBUNIT TAMB"/>
    <property type="match status" value="1"/>
</dbReference>
<comment type="caution">
    <text evidence="7">The sequence shown here is derived from an EMBL/GenBank/DDBJ whole genome shotgun (WGS) entry which is preliminary data.</text>
</comment>
<evidence type="ECO:0000256" key="3">
    <source>
        <dbReference type="ARBA" id="ARBA00022989"/>
    </source>
</evidence>
<feature type="transmembrane region" description="Helical" evidence="5">
    <location>
        <begin position="30"/>
        <end position="50"/>
    </location>
</feature>
<proteinExistence type="predicted"/>
<keyword evidence="4 5" id="KW-0472">Membrane</keyword>
<comment type="subcellular location">
    <subcellularLocation>
        <location evidence="1">Membrane</location>
        <topology evidence="1">Single-pass membrane protein</topology>
    </subcellularLocation>
</comment>
<evidence type="ECO:0000256" key="1">
    <source>
        <dbReference type="ARBA" id="ARBA00004167"/>
    </source>
</evidence>
<reference evidence="8" key="1">
    <citation type="submission" date="2018-02" db="EMBL/GenBank/DDBJ databases">
        <title>Glaesserella australis sp. nov., isolated from the lungs of pigs.</title>
        <authorList>
            <person name="Turni C."/>
            <person name="Christensen H."/>
        </authorList>
    </citation>
    <scope>NUCLEOTIDE SEQUENCE [LARGE SCALE GENOMIC DNA]</scope>
    <source>
        <strain evidence="8">HS4635</strain>
    </source>
</reference>
<dbReference type="RefSeq" id="WP_111749072.1">
    <property type="nucleotide sequence ID" value="NZ_PTPX01000002.1"/>
</dbReference>
<dbReference type="GO" id="GO:0005886">
    <property type="term" value="C:plasma membrane"/>
    <property type="evidence" value="ECO:0007669"/>
    <property type="project" value="InterPro"/>
</dbReference>
<evidence type="ECO:0000256" key="2">
    <source>
        <dbReference type="ARBA" id="ARBA00022692"/>
    </source>
</evidence>
<dbReference type="Pfam" id="PF04357">
    <property type="entry name" value="TamB"/>
    <property type="match status" value="1"/>
</dbReference>
<dbReference type="InterPro" id="IPR007452">
    <property type="entry name" value="TamB_C"/>
</dbReference>
<accession>A0A328BZU3</accession>
<sequence>MMETEQEQIQEQQATQTSQSSLPKKSAWRWLWRGLFVLLFVLLAPVLFLATSVGQRTALELADKLIDQLTIGQVTGSLQDGLTLTDTRYQMDGVDVNVGQADLHLGFACLLDRAVCVENIAVKDTTVMVDTSKLPPSTEEKEQTQGEFNLPLSVSLKQLSLDNIKVSVDEMDIALTHFHSGISGKEKDLNLSPTLLQGLTLSLAPQAVTSDEKNAKKSEEKAQPVDWNALKQTLSKPLLTKLDQIKLPVNIDISEFKAEQINITQKVKNSEGEWLEPKSFINVSTLSLQAKSDASSVDLQQLDLESDKGSLHGVGKLTLSDNYPLDWQVSAKSAALAEFDIPESEVKATLSGALFDNTTLNIETAGAVKAQIQGDVQLAKEKTPFQLTLKSDQARYPFVDKKGVDPLVLEKVNLALTGDLLNYQLETSLSAKGMQLPESKLHLKGKGELTQFDVQDLSLNALQGKANLTGKVDWSNGVEWQSALALDGINTKSLLPEWSALLSGKLNTSGFAGRGKQADEWSVNVSEMDLHGNLLQRNLALKGALTADSKTLLNVSDTTLIYGENRIEMKGIIGDKSNFNADIKAPNLQGLVPNLKASIQGKVGLQGKVTEPSLDIDLTANNVSYDQLKLQHLTAKGKVSSEKQIQGDLALDLRQLNYGDVRIDNANLIASGSEANHTLKLTSKGEPVAANLQLAGKFDRTQQAWQGQLSQVTVDSPVGEWKNDKNVQVTYQNKLIKADISAHCWRNPKVTICLPQNFSAGKEGKVPFEIKQFDLAMVQEYLDPNSQITGLINAKGDAAWFSNKAPQVNVVLDSNRLTFTQKMEGKTFPITLTPVKVTANMADNNLKLNTNISIENNGRLTSDLVMKDIAKQRQLSGNINIERLNLALIKPLLSAGERVNGDINARLTLGGTALSPLLYGNLNLAGLTVRSNAMPFDVTGGNLALNFNGASSTLKGNVQTTESNLLLEGDANWQKLDAWHTRVKAQANRFRVNIPNMAKVDVSPNIEVKATPKELILGGNIDIPWARIAVEELPESAVAVSGDEVIMDGSAKNKTNRTALLNKNLPQNGAGMAIKADVSINIGDDVKLDAYGLKTDLVGTVKVKQGSKGLGLYGQVNLKNGTFASFGQDLLIRKGLISFTGSPSQPTLDIEAIRNPEAMEDSSVTAGVKVTGIADAPEVKVFSNPSMSQDQALSYILTGRGLENSGDAGSSNSIAAALIGMSLSKSSKTVGAVGSAFGISDLNVSTAGIGDNTKVVVSGSLTPKFKVKYGVGIFAPLTELTLRYRLAPSLYLQWVSSVNQAVDLMYRFEFD</sequence>